<gene>
    <name evidence="2" type="ORF">SAMN05660293_01718</name>
</gene>
<evidence type="ECO:0000256" key="1">
    <source>
        <dbReference type="SAM" id="Phobius"/>
    </source>
</evidence>
<keyword evidence="1" id="KW-0812">Transmembrane</keyword>
<evidence type="ECO:0000313" key="3">
    <source>
        <dbReference type="Proteomes" id="UP000190897"/>
    </source>
</evidence>
<dbReference type="RefSeq" id="WP_082214272.1">
    <property type="nucleotide sequence ID" value="NZ_FUZA01000002.1"/>
</dbReference>
<dbReference type="AlphaFoldDB" id="A0A1T5DLC6"/>
<reference evidence="3" key="1">
    <citation type="submission" date="2017-02" db="EMBL/GenBank/DDBJ databases">
        <authorList>
            <person name="Varghese N."/>
            <person name="Submissions S."/>
        </authorList>
    </citation>
    <scope>NUCLEOTIDE SEQUENCE [LARGE SCALE GENOMIC DNA]</scope>
    <source>
        <strain evidence="3">DSM 22270</strain>
    </source>
</reference>
<feature type="transmembrane region" description="Helical" evidence="1">
    <location>
        <begin position="12"/>
        <end position="31"/>
    </location>
</feature>
<dbReference type="Proteomes" id="UP000190897">
    <property type="component" value="Unassembled WGS sequence"/>
</dbReference>
<accession>A0A1T5DLC6</accession>
<dbReference type="STRING" id="651661.SAMN05660293_01718"/>
<proteinExistence type="predicted"/>
<evidence type="ECO:0000313" key="2">
    <source>
        <dbReference type="EMBL" id="SKB72499.1"/>
    </source>
</evidence>
<sequence>MSKLLLRIHSLDYLRGLAALGIMFYHMHLLNFGKTDASSPLAVIKIYFMGLAKHFKKPVAKATMLIK</sequence>
<organism evidence="2 3">
    <name type="scientific">Dyadobacter psychrophilus</name>
    <dbReference type="NCBI Taxonomy" id="651661"/>
    <lineage>
        <taxon>Bacteria</taxon>
        <taxon>Pseudomonadati</taxon>
        <taxon>Bacteroidota</taxon>
        <taxon>Cytophagia</taxon>
        <taxon>Cytophagales</taxon>
        <taxon>Spirosomataceae</taxon>
        <taxon>Dyadobacter</taxon>
    </lineage>
</organism>
<dbReference type="EMBL" id="FUZA01000002">
    <property type="protein sequence ID" value="SKB72499.1"/>
    <property type="molecule type" value="Genomic_DNA"/>
</dbReference>
<keyword evidence="1" id="KW-1133">Transmembrane helix</keyword>
<dbReference type="OrthoDB" id="290051at2"/>
<keyword evidence="1" id="KW-0472">Membrane</keyword>
<keyword evidence="3" id="KW-1185">Reference proteome</keyword>
<protein>
    <submittedName>
        <fullName evidence="2">Uncharacterized protein</fullName>
    </submittedName>
</protein>
<name>A0A1T5DLC6_9BACT</name>